<gene>
    <name evidence="2" type="ORF">K9W45_02780</name>
</gene>
<proteinExistence type="predicted"/>
<name>A0A9Y1FLW1_9ARCH</name>
<dbReference type="InterPro" id="IPR008928">
    <property type="entry name" value="6-hairpin_glycosidase_sf"/>
</dbReference>
<sequence length="75" mass="8608">MKDCRNAWVNTNFLIWLGLKEQNELDLANKLATKTLDLVKKSGIKEFYNPYTGDRIRAKSFGWSTLVAIMKKALS</sequence>
<dbReference type="Proteomes" id="UP001201020">
    <property type="component" value="Chromosome"/>
</dbReference>
<dbReference type="Gene3D" id="1.50.10.10">
    <property type="match status" value="1"/>
</dbReference>
<dbReference type="GO" id="GO:0005975">
    <property type="term" value="P:carbohydrate metabolic process"/>
    <property type="evidence" value="ECO:0007669"/>
    <property type="project" value="InterPro"/>
</dbReference>
<dbReference type="InterPro" id="IPR054491">
    <property type="entry name" value="MGH1-like_GH"/>
</dbReference>
<protein>
    <recommendedName>
        <fullName evidence="1">Mannosylglycerate hydrolase MGH1-like glycoside hydrolase domain-containing protein</fullName>
    </recommendedName>
</protein>
<organism evidence="2">
    <name type="scientific">Candidatus Heimdallarchaeum aukensis</name>
    <dbReference type="NCBI Taxonomy" id="2876573"/>
    <lineage>
        <taxon>Archaea</taxon>
        <taxon>Promethearchaeati</taxon>
        <taxon>Candidatus Heimdallarchaeota</taxon>
        <taxon>Candidatus Heimdallarchaeia (ex Rinke et al. 2021) (nom. nud.)</taxon>
        <taxon>Candidatus Heimdallarchaeales</taxon>
        <taxon>Candidatus Heimdallarchaeaceae</taxon>
        <taxon>Candidatus Heimdallarchaeum</taxon>
    </lineage>
</organism>
<dbReference type="AlphaFoldDB" id="A0A9Y1FLW1"/>
<evidence type="ECO:0000259" key="1">
    <source>
        <dbReference type="Pfam" id="PF22422"/>
    </source>
</evidence>
<dbReference type="Pfam" id="PF22422">
    <property type="entry name" value="MGH1-like_GH"/>
    <property type="match status" value="1"/>
</dbReference>
<feature type="domain" description="Mannosylglycerate hydrolase MGH1-like glycoside hydrolase" evidence="1">
    <location>
        <begin position="7"/>
        <end position="64"/>
    </location>
</feature>
<dbReference type="InterPro" id="IPR012341">
    <property type="entry name" value="6hp_glycosidase-like_sf"/>
</dbReference>
<evidence type="ECO:0000313" key="2">
    <source>
        <dbReference type="EMBL" id="UJG41396.1"/>
    </source>
</evidence>
<reference evidence="2" key="1">
    <citation type="journal article" date="2022" name="Nat. Microbiol.">
        <title>Unique mobile elements and scalable gene flow at the prokaryote-eukaryote boundary revealed by circularized Asgard archaea genomes.</title>
        <authorList>
            <person name="Wu F."/>
            <person name="Speth D.R."/>
            <person name="Philosof A."/>
            <person name="Cremiere A."/>
            <person name="Narayanan A."/>
            <person name="Barco R.A."/>
            <person name="Connon S.A."/>
            <person name="Amend J.P."/>
            <person name="Antoshechkin I.A."/>
            <person name="Orphan V.J."/>
        </authorList>
    </citation>
    <scope>NUCLEOTIDE SEQUENCE</scope>
    <source>
        <strain evidence="2">PM71</strain>
    </source>
</reference>
<dbReference type="EMBL" id="CP084166">
    <property type="protein sequence ID" value="UJG41396.1"/>
    <property type="molecule type" value="Genomic_DNA"/>
</dbReference>
<dbReference type="SUPFAM" id="SSF48208">
    <property type="entry name" value="Six-hairpin glycosidases"/>
    <property type="match status" value="1"/>
</dbReference>
<accession>A0A9Y1FLW1</accession>